<gene>
    <name evidence="3" type="ORF">F8M41_004175</name>
</gene>
<dbReference type="AlphaFoldDB" id="A0A8H3XBF9"/>
<name>A0A8H3XBF9_GIGMA</name>
<evidence type="ECO:0000313" key="3">
    <source>
        <dbReference type="EMBL" id="KAF0439035.1"/>
    </source>
</evidence>
<accession>A0A8H3XBF9</accession>
<dbReference type="EMBL" id="WTPW01001380">
    <property type="protein sequence ID" value="KAF0439035.1"/>
    <property type="molecule type" value="Genomic_DNA"/>
</dbReference>
<evidence type="ECO:0000259" key="2">
    <source>
        <dbReference type="Pfam" id="PF20584"/>
    </source>
</evidence>
<proteinExistence type="predicted"/>
<feature type="domain" description="DUF6787" evidence="2">
    <location>
        <begin position="108"/>
        <end position="185"/>
    </location>
</feature>
<reference evidence="3 4" key="1">
    <citation type="journal article" date="2019" name="Environ. Microbiol.">
        <title>At the nexus of three kingdoms: the genome of the mycorrhizal fungus Gigaspora margarita provides insights into plant, endobacterial and fungal interactions.</title>
        <authorList>
            <person name="Venice F."/>
            <person name="Ghignone S."/>
            <person name="Salvioli di Fossalunga A."/>
            <person name="Amselem J."/>
            <person name="Novero M."/>
            <person name="Xianan X."/>
            <person name="Sedzielewska Toro K."/>
            <person name="Morin E."/>
            <person name="Lipzen A."/>
            <person name="Grigoriev I.V."/>
            <person name="Henrissat B."/>
            <person name="Martin F.M."/>
            <person name="Bonfante P."/>
        </authorList>
    </citation>
    <scope>NUCLEOTIDE SEQUENCE [LARGE SCALE GENOMIC DNA]</scope>
    <source>
        <strain evidence="3 4">BEG34</strain>
    </source>
</reference>
<dbReference type="InterPro" id="IPR046714">
    <property type="entry name" value="DUF6787"/>
</dbReference>
<dbReference type="Pfam" id="PF20584">
    <property type="entry name" value="DUF6787"/>
    <property type="match status" value="1"/>
</dbReference>
<evidence type="ECO:0000256" key="1">
    <source>
        <dbReference type="SAM" id="Phobius"/>
    </source>
</evidence>
<dbReference type="OrthoDB" id="270912at2759"/>
<dbReference type="Proteomes" id="UP000439903">
    <property type="component" value="Unassembled WGS sequence"/>
</dbReference>
<keyword evidence="1" id="KW-0472">Membrane</keyword>
<feature type="transmembrane region" description="Helical" evidence="1">
    <location>
        <begin position="147"/>
        <end position="168"/>
    </location>
</feature>
<sequence>MFVKVSRFKNFEVLSLSRGFAFCRELRFSSGVSPFDKGFIFRQGFRLSPGISPYARGSRLTPFTGFRFRPSPFMKMDSPNYSSISTLGTKTNEELKRWSWRWWKEWTIIFIVFGITGSTTVRIVRPLLTNVLGIEGGWIDGPWTYRISYLCVTIPLYSLILLIVGTIFRRQAYFKKIVFRMYGRFIPDKLIKRIRGDRNNDNHAV</sequence>
<feature type="transmembrane region" description="Helical" evidence="1">
    <location>
        <begin position="106"/>
        <end position="127"/>
    </location>
</feature>
<protein>
    <recommendedName>
        <fullName evidence="2">DUF6787 domain-containing protein</fullName>
    </recommendedName>
</protein>
<organism evidence="3 4">
    <name type="scientific">Gigaspora margarita</name>
    <dbReference type="NCBI Taxonomy" id="4874"/>
    <lineage>
        <taxon>Eukaryota</taxon>
        <taxon>Fungi</taxon>
        <taxon>Fungi incertae sedis</taxon>
        <taxon>Mucoromycota</taxon>
        <taxon>Glomeromycotina</taxon>
        <taxon>Glomeromycetes</taxon>
        <taxon>Diversisporales</taxon>
        <taxon>Gigasporaceae</taxon>
        <taxon>Gigaspora</taxon>
    </lineage>
</organism>
<keyword evidence="1" id="KW-0812">Transmembrane</keyword>
<keyword evidence="1" id="KW-1133">Transmembrane helix</keyword>
<comment type="caution">
    <text evidence="3">The sequence shown here is derived from an EMBL/GenBank/DDBJ whole genome shotgun (WGS) entry which is preliminary data.</text>
</comment>
<evidence type="ECO:0000313" key="4">
    <source>
        <dbReference type="Proteomes" id="UP000439903"/>
    </source>
</evidence>
<keyword evidence="4" id="KW-1185">Reference proteome</keyword>